<organism evidence="2 3">
    <name type="scientific">Rhodopirellula halodulae</name>
    <dbReference type="NCBI Taxonomy" id="2894198"/>
    <lineage>
        <taxon>Bacteria</taxon>
        <taxon>Pseudomonadati</taxon>
        <taxon>Planctomycetota</taxon>
        <taxon>Planctomycetia</taxon>
        <taxon>Pirellulales</taxon>
        <taxon>Pirellulaceae</taxon>
        <taxon>Rhodopirellula</taxon>
    </lineage>
</organism>
<evidence type="ECO:0000256" key="1">
    <source>
        <dbReference type="SAM" id="Phobius"/>
    </source>
</evidence>
<protein>
    <submittedName>
        <fullName evidence="2">Uncharacterized protein</fullName>
    </submittedName>
</protein>
<comment type="caution">
    <text evidence="2">The sequence shown here is derived from an EMBL/GenBank/DDBJ whole genome shotgun (WGS) entry which is preliminary data.</text>
</comment>
<sequence length="59" mass="6192">MSQSEAVDPSQLSADISRSLPVSMFSIPIAIAAIIVWLSATVALRRLSDTTSTAIADTD</sequence>
<accession>A0ABS8NFC8</accession>
<name>A0ABS8NFC8_9BACT</name>
<proteinExistence type="predicted"/>
<keyword evidence="1" id="KW-0472">Membrane</keyword>
<dbReference type="EMBL" id="JAJKFW010000020">
    <property type="protein sequence ID" value="MCC9642261.1"/>
    <property type="molecule type" value="Genomic_DNA"/>
</dbReference>
<feature type="transmembrane region" description="Helical" evidence="1">
    <location>
        <begin position="20"/>
        <end position="44"/>
    </location>
</feature>
<gene>
    <name evidence="2" type="ORF">LOC71_08240</name>
</gene>
<keyword evidence="1" id="KW-0812">Transmembrane</keyword>
<reference evidence="2" key="1">
    <citation type="submission" date="2021-11" db="EMBL/GenBank/DDBJ databases">
        <title>Genome sequence.</title>
        <authorList>
            <person name="Sun Q."/>
        </authorList>
    </citation>
    <scope>NUCLEOTIDE SEQUENCE</scope>
    <source>
        <strain evidence="2">JC740</strain>
    </source>
</reference>
<keyword evidence="3" id="KW-1185">Reference proteome</keyword>
<evidence type="ECO:0000313" key="3">
    <source>
        <dbReference type="Proteomes" id="UP001430306"/>
    </source>
</evidence>
<evidence type="ECO:0000313" key="2">
    <source>
        <dbReference type="EMBL" id="MCC9642261.1"/>
    </source>
</evidence>
<keyword evidence="1" id="KW-1133">Transmembrane helix</keyword>
<dbReference type="Proteomes" id="UP001430306">
    <property type="component" value="Unassembled WGS sequence"/>
</dbReference>